<feature type="transmembrane region" description="Helical" evidence="10">
    <location>
        <begin position="309"/>
        <end position="326"/>
    </location>
</feature>
<feature type="transmembrane region" description="Helical" evidence="10">
    <location>
        <begin position="117"/>
        <end position="136"/>
    </location>
</feature>
<feature type="transmembrane region" description="Helical" evidence="10">
    <location>
        <begin position="371"/>
        <end position="388"/>
    </location>
</feature>
<dbReference type="Proteomes" id="UP000177187">
    <property type="component" value="Unassembled WGS sequence"/>
</dbReference>
<accession>A0A1F5F4P3</accession>
<dbReference type="PIRSF" id="PIRSF016636">
    <property type="entry name" value="AlgI_DltB"/>
    <property type="match status" value="1"/>
</dbReference>
<evidence type="ECO:0000313" key="11">
    <source>
        <dbReference type="EMBL" id="OGD74617.1"/>
    </source>
</evidence>
<name>A0A1F5F4P3_9BACT</name>
<organism evidence="11 12">
    <name type="scientific">Candidatus Coatesbacteria bacterium RBG_13_66_14</name>
    <dbReference type="NCBI Taxonomy" id="1817816"/>
    <lineage>
        <taxon>Bacteria</taxon>
        <taxon>Candidatus Coatesiibacteriota</taxon>
    </lineage>
</organism>
<proteinExistence type="inferred from homology"/>
<dbReference type="STRING" id="1817816.A2Y64_00735"/>
<dbReference type="GO" id="GO:0042121">
    <property type="term" value="P:alginic acid biosynthetic process"/>
    <property type="evidence" value="ECO:0007669"/>
    <property type="project" value="InterPro"/>
</dbReference>
<dbReference type="InterPro" id="IPR024194">
    <property type="entry name" value="Ac/AlaTfrase_AlgI/DltB"/>
</dbReference>
<sequence length="479" mass="54429">MLFNSLQFALFLPAVVVGYWLLRRKPPRYQNLLLLAASYLFYAWWDWRFLGLVVVVSLTDYLVGRALAAAQRPGRRRLLLGVSLAVNLGILGFFKYFNFFADSAAQLLGLFGLKAGRTTLEVILPLGISFFTFKSLSYSIDVFRKKCSPTRDAVAYFTYVAFFPQIFAGPIERAKNLLPQFLKPRTFDADTASGGLRQILWGLVKKIAVADFLAGYVDAVFLTYNHQDGLVLGIGIFLYAIQLYADFSGYSDIAIGVGKLLGFSTNPNFACPYFSRNITEFWRRWHISMMSWFRDYIFYPLGGPFKGKARWILFTLVTFAVSGLWHGADWTFVAWGLLNGLYFIPMILKKEPPTFTGIVAKKRLLPSLKEAGQMLGTFLLVLLGWVFFRADSLGQAFGYLGRMVTHPLMLGQVWYSYYVTPILVSLGLLAVEWVQRRKEHALKIEKLPGWVRWGIYYALVVGVLCFGTFGGSEFIYFQF</sequence>
<dbReference type="InterPro" id="IPR028362">
    <property type="entry name" value="AlgI"/>
</dbReference>
<dbReference type="AlphaFoldDB" id="A0A1F5F4P3"/>
<dbReference type="GO" id="GO:0016746">
    <property type="term" value="F:acyltransferase activity"/>
    <property type="evidence" value="ECO:0007669"/>
    <property type="project" value="UniProtKB-KW"/>
</dbReference>
<evidence type="ECO:0000256" key="6">
    <source>
        <dbReference type="ARBA" id="ARBA00022989"/>
    </source>
</evidence>
<evidence type="ECO:0000313" key="12">
    <source>
        <dbReference type="Proteomes" id="UP000177187"/>
    </source>
</evidence>
<evidence type="ECO:0000256" key="8">
    <source>
        <dbReference type="ARBA" id="ARBA00023315"/>
    </source>
</evidence>
<dbReference type="InterPro" id="IPR051085">
    <property type="entry name" value="MB_O-acyltransferase"/>
</dbReference>
<comment type="subcellular location">
    <subcellularLocation>
        <location evidence="1">Cell membrane</location>
        <topology evidence="1">Multi-pass membrane protein</topology>
    </subcellularLocation>
</comment>
<dbReference type="Pfam" id="PF03062">
    <property type="entry name" value="MBOAT"/>
    <property type="match status" value="1"/>
</dbReference>
<comment type="caution">
    <text evidence="11">The sequence shown here is derived from an EMBL/GenBank/DDBJ whole genome shotgun (WGS) entry which is preliminary data.</text>
</comment>
<keyword evidence="5 10" id="KW-0812">Transmembrane</keyword>
<evidence type="ECO:0000256" key="10">
    <source>
        <dbReference type="SAM" id="Phobius"/>
    </source>
</evidence>
<reference evidence="11 12" key="1">
    <citation type="journal article" date="2016" name="Nat. Commun.">
        <title>Thousands of microbial genomes shed light on interconnected biogeochemical processes in an aquifer system.</title>
        <authorList>
            <person name="Anantharaman K."/>
            <person name="Brown C.T."/>
            <person name="Hug L.A."/>
            <person name="Sharon I."/>
            <person name="Castelle C.J."/>
            <person name="Probst A.J."/>
            <person name="Thomas B.C."/>
            <person name="Singh A."/>
            <person name="Wilkins M.J."/>
            <person name="Karaoz U."/>
            <person name="Brodie E.L."/>
            <person name="Williams K.H."/>
            <person name="Hubbard S.S."/>
            <person name="Banfield J.F."/>
        </authorList>
    </citation>
    <scope>NUCLEOTIDE SEQUENCE [LARGE SCALE GENOMIC DNA]</scope>
</reference>
<dbReference type="PANTHER" id="PTHR13285:SF23">
    <property type="entry name" value="TEICHOIC ACID D-ALANYLTRANSFERASE"/>
    <property type="match status" value="1"/>
</dbReference>
<protein>
    <submittedName>
        <fullName evidence="11">Acyltransferase</fullName>
    </submittedName>
</protein>
<evidence type="ECO:0000256" key="9">
    <source>
        <dbReference type="PIRNR" id="PIRNR016636"/>
    </source>
</evidence>
<gene>
    <name evidence="11" type="ORF">A2Y64_00735</name>
</gene>
<feature type="transmembrane region" description="Helical" evidence="10">
    <location>
        <begin position="77"/>
        <end position="97"/>
    </location>
</feature>
<keyword evidence="3 9" id="KW-1003">Cell membrane</keyword>
<feature type="transmembrane region" description="Helical" evidence="10">
    <location>
        <begin position="415"/>
        <end position="434"/>
    </location>
</feature>
<dbReference type="PANTHER" id="PTHR13285">
    <property type="entry name" value="ACYLTRANSFERASE"/>
    <property type="match status" value="1"/>
</dbReference>
<evidence type="ECO:0000256" key="5">
    <source>
        <dbReference type="ARBA" id="ARBA00022692"/>
    </source>
</evidence>
<evidence type="ECO:0000256" key="1">
    <source>
        <dbReference type="ARBA" id="ARBA00004651"/>
    </source>
</evidence>
<evidence type="ECO:0000256" key="4">
    <source>
        <dbReference type="ARBA" id="ARBA00022679"/>
    </source>
</evidence>
<keyword evidence="7 9" id="KW-0472">Membrane</keyword>
<evidence type="ECO:0000256" key="2">
    <source>
        <dbReference type="ARBA" id="ARBA00010323"/>
    </source>
</evidence>
<dbReference type="InterPro" id="IPR004299">
    <property type="entry name" value="MBOAT_fam"/>
</dbReference>
<dbReference type="PIRSF" id="PIRSF500217">
    <property type="entry name" value="AlgI"/>
    <property type="match status" value="1"/>
</dbReference>
<dbReference type="EMBL" id="MFAF01000098">
    <property type="protein sequence ID" value="OGD74617.1"/>
    <property type="molecule type" value="Genomic_DNA"/>
</dbReference>
<dbReference type="GO" id="GO:0005886">
    <property type="term" value="C:plasma membrane"/>
    <property type="evidence" value="ECO:0007669"/>
    <property type="project" value="UniProtKB-SubCell"/>
</dbReference>
<keyword evidence="8 9" id="KW-0012">Acyltransferase</keyword>
<keyword evidence="6 10" id="KW-1133">Transmembrane helix</keyword>
<feature type="transmembrane region" description="Helical" evidence="10">
    <location>
        <begin position="455"/>
        <end position="477"/>
    </location>
</feature>
<feature type="transmembrane region" description="Helical" evidence="10">
    <location>
        <begin position="6"/>
        <end position="22"/>
    </location>
</feature>
<evidence type="ECO:0000256" key="7">
    <source>
        <dbReference type="ARBA" id="ARBA00023136"/>
    </source>
</evidence>
<keyword evidence="4 9" id="KW-0808">Transferase</keyword>
<evidence type="ECO:0000256" key="3">
    <source>
        <dbReference type="ARBA" id="ARBA00022475"/>
    </source>
</evidence>
<comment type="similarity">
    <text evidence="2 9">Belongs to the membrane-bound acyltransferase family.</text>
</comment>